<feature type="domain" description="Flagellar hook-associated protein 2 N-terminal" evidence="6">
    <location>
        <begin position="11"/>
        <end position="107"/>
    </location>
</feature>
<feature type="domain" description="Flagellar hook-associated protein 2 C-terminal" evidence="7">
    <location>
        <begin position="212"/>
        <end position="433"/>
    </location>
</feature>
<evidence type="ECO:0000259" key="7">
    <source>
        <dbReference type="Pfam" id="PF07195"/>
    </source>
</evidence>
<keyword evidence="9" id="KW-1185">Reference proteome</keyword>
<name>A0A2N5Y6I1_9GAMM</name>
<dbReference type="GO" id="GO:0005576">
    <property type="term" value="C:extracellular region"/>
    <property type="evidence" value="ECO:0007669"/>
    <property type="project" value="UniProtKB-SubCell"/>
</dbReference>
<evidence type="ECO:0000256" key="2">
    <source>
        <dbReference type="ARBA" id="ARBA00011255"/>
    </source>
</evidence>
<comment type="similarity">
    <text evidence="1 5">Belongs to the FliD family.</text>
</comment>
<dbReference type="Pfam" id="PF07196">
    <property type="entry name" value="Flagellin_IN"/>
    <property type="match status" value="1"/>
</dbReference>
<dbReference type="InterPro" id="IPR040026">
    <property type="entry name" value="FliD"/>
</dbReference>
<dbReference type="EMBL" id="PKLZ01000001">
    <property type="protein sequence ID" value="PLW83981.1"/>
    <property type="molecule type" value="Genomic_DNA"/>
</dbReference>
<evidence type="ECO:0000256" key="4">
    <source>
        <dbReference type="ARBA" id="ARBA00023143"/>
    </source>
</evidence>
<dbReference type="GO" id="GO:0071973">
    <property type="term" value="P:bacterial-type flagellum-dependent cell motility"/>
    <property type="evidence" value="ECO:0007669"/>
    <property type="project" value="TreeGrafter"/>
</dbReference>
<protein>
    <recommendedName>
        <fullName evidence="5">Flagellar hook-associated protein 2</fullName>
        <shortName evidence="5">HAP2</shortName>
    </recommendedName>
    <alternativeName>
        <fullName evidence="5">Flagellar cap protein</fullName>
    </alternativeName>
</protein>
<dbReference type="GO" id="GO:0009421">
    <property type="term" value="C:bacterial-type flagellum filament cap"/>
    <property type="evidence" value="ECO:0007669"/>
    <property type="project" value="InterPro"/>
</dbReference>
<comment type="subunit">
    <text evidence="2 5">Homopentamer.</text>
</comment>
<dbReference type="OrthoDB" id="9810816at2"/>
<keyword evidence="8" id="KW-0969">Cilium</keyword>
<dbReference type="InterPro" id="IPR003481">
    <property type="entry name" value="FliD_N"/>
</dbReference>
<evidence type="ECO:0000256" key="5">
    <source>
        <dbReference type="RuleBase" id="RU362066"/>
    </source>
</evidence>
<organism evidence="8 9">
    <name type="scientific">Kineobactrum sediminis</name>
    <dbReference type="NCBI Taxonomy" id="1905677"/>
    <lineage>
        <taxon>Bacteria</taxon>
        <taxon>Pseudomonadati</taxon>
        <taxon>Pseudomonadota</taxon>
        <taxon>Gammaproteobacteria</taxon>
        <taxon>Cellvibrionales</taxon>
        <taxon>Halieaceae</taxon>
        <taxon>Kineobactrum</taxon>
    </lineage>
</organism>
<reference evidence="9" key="1">
    <citation type="submission" date="2017-11" db="EMBL/GenBank/DDBJ databases">
        <title>The draft genome sequence of Chromatocurvus sp. F02.</title>
        <authorList>
            <person name="Du Z.-J."/>
            <person name="Chang Y.-Q."/>
        </authorList>
    </citation>
    <scope>NUCLEOTIDE SEQUENCE [LARGE SCALE GENOMIC DNA]</scope>
    <source>
        <strain evidence="9">F02</strain>
    </source>
</reference>
<keyword evidence="8" id="KW-0282">Flagellum</keyword>
<dbReference type="GO" id="GO:0009424">
    <property type="term" value="C:bacterial-type flagellum hook"/>
    <property type="evidence" value="ECO:0007669"/>
    <property type="project" value="UniProtKB-UniRule"/>
</dbReference>
<sequence>MATIQSLGVGSGLDLDSLVRQLVTAEREPTELRLARNEARFQSQLSALGSVKGALSALRDSSNALAGGSNLGGRTATSSEPEFFTATAAAGTATGNFSVEVVSLAAANKVTSGAFTDADATIGTGTLTLGVGDKSFSLVLEEGANSLTDIRNAINNAADNPGISASILNEDGGSRLILTARDTGAANTITASAGGGDGGLAALTGLTELTAAADAVIKVDTFQFSSPDNKVDGVIEGLTLDLVAAEPGTLTTVTIAEDRSATVAAVQSLVDRLNAVTGVNNRVASFNADSGQAGPLLGDATLRGVNSRIQQLLGSQVGASGDPFNSLPALGVRTNDAGLLELDVNALNTALDQRPNVLNEVLGGERGIATALGSYLDGVLGSSSLISNREDGLRSQLEGITAQRESLDVRIASLEARYVAQFSALDGLVAQLTQTGNFLDQALGNLPGPIQRGR</sequence>
<evidence type="ECO:0000256" key="1">
    <source>
        <dbReference type="ARBA" id="ARBA00009764"/>
    </source>
</evidence>
<dbReference type="RefSeq" id="WP_101519618.1">
    <property type="nucleotide sequence ID" value="NZ_PKLZ01000001.1"/>
</dbReference>
<gene>
    <name evidence="8" type="ORF">CWI75_01110</name>
</gene>
<evidence type="ECO:0000313" key="8">
    <source>
        <dbReference type="EMBL" id="PLW83981.1"/>
    </source>
</evidence>
<dbReference type="Pfam" id="PF02465">
    <property type="entry name" value="FliD_N"/>
    <property type="match status" value="1"/>
</dbReference>
<dbReference type="Proteomes" id="UP000234845">
    <property type="component" value="Unassembled WGS sequence"/>
</dbReference>
<accession>A0A2N5Y6I1</accession>
<comment type="function">
    <text evidence="5">Required for morphogenesis and for the elongation of the flagellar filament by facilitating polymerization of the flagellin monomers at the tip of growing filament. Forms a capping structure, which prevents flagellin subunits (transported through the central channel of the flagellum) from leaking out without polymerization at the distal end.</text>
</comment>
<dbReference type="InterPro" id="IPR010810">
    <property type="entry name" value="Flagellin_hook_IN_motif"/>
</dbReference>
<comment type="caution">
    <text evidence="8">The sequence shown here is derived from an EMBL/GenBank/DDBJ whole genome shotgun (WGS) entry which is preliminary data.</text>
</comment>
<dbReference type="Pfam" id="PF07195">
    <property type="entry name" value="FliD_C"/>
    <property type="match status" value="1"/>
</dbReference>
<dbReference type="GO" id="GO:0007155">
    <property type="term" value="P:cell adhesion"/>
    <property type="evidence" value="ECO:0007669"/>
    <property type="project" value="InterPro"/>
</dbReference>
<evidence type="ECO:0000259" key="6">
    <source>
        <dbReference type="Pfam" id="PF02465"/>
    </source>
</evidence>
<keyword evidence="5" id="KW-0964">Secreted</keyword>
<dbReference type="AlphaFoldDB" id="A0A2N5Y6I1"/>
<keyword evidence="4 5" id="KW-0975">Bacterial flagellum</keyword>
<comment type="subcellular location">
    <subcellularLocation>
        <location evidence="5">Secreted</location>
    </subcellularLocation>
    <subcellularLocation>
        <location evidence="5">Bacterial flagellum</location>
    </subcellularLocation>
</comment>
<evidence type="ECO:0000313" key="9">
    <source>
        <dbReference type="Proteomes" id="UP000234845"/>
    </source>
</evidence>
<dbReference type="InterPro" id="IPR010809">
    <property type="entry name" value="FliD_C"/>
</dbReference>
<dbReference type="PANTHER" id="PTHR30288">
    <property type="entry name" value="FLAGELLAR CAP/ASSEMBLY PROTEIN FLID"/>
    <property type="match status" value="1"/>
</dbReference>
<proteinExistence type="inferred from homology"/>
<keyword evidence="8" id="KW-0966">Cell projection</keyword>
<dbReference type="PANTHER" id="PTHR30288:SF0">
    <property type="entry name" value="FLAGELLAR HOOK-ASSOCIATED PROTEIN 2"/>
    <property type="match status" value="1"/>
</dbReference>
<evidence type="ECO:0000256" key="3">
    <source>
        <dbReference type="ARBA" id="ARBA00023054"/>
    </source>
</evidence>
<keyword evidence="3" id="KW-0175">Coiled coil</keyword>